<accession>A0A5B7IEK2</accession>
<gene>
    <name evidence="1" type="ORF">E2C01_073688</name>
</gene>
<sequence>MMGQSTPSTTAPQVRLYFTVEVTSVETATGDAQQEQRVKVAVMVVKVPRVKGGRQGAQSFRAAFRALSSSDDDEGSAGEVLPSAGLRAVCLSRHSMLPMLPRRGRVPG</sequence>
<comment type="caution">
    <text evidence="1">The sequence shown here is derived from an EMBL/GenBank/DDBJ whole genome shotgun (WGS) entry which is preliminary data.</text>
</comment>
<name>A0A5B7IEK2_PORTR</name>
<dbReference type="AlphaFoldDB" id="A0A5B7IEK2"/>
<dbReference type="EMBL" id="VSRR010050424">
    <property type="protein sequence ID" value="MPC79174.1"/>
    <property type="molecule type" value="Genomic_DNA"/>
</dbReference>
<proteinExistence type="predicted"/>
<evidence type="ECO:0000313" key="2">
    <source>
        <dbReference type="Proteomes" id="UP000324222"/>
    </source>
</evidence>
<reference evidence="1 2" key="1">
    <citation type="submission" date="2019-05" db="EMBL/GenBank/DDBJ databases">
        <title>Another draft genome of Portunus trituberculatus and its Hox gene families provides insights of decapod evolution.</title>
        <authorList>
            <person name="Jeong J.-H."/>
            <person name="Song I."/>
            <person name="Kim S."/>
            <person name="Choi T."/>
            <person name="Kim D."/>
            <person name="Ryu S."/>
            <person name="Kim W."/>
        </authorList>
    </citation>
    <scope>NUCLEOTIDE SEQUENCE [LARGE SCALE GENOMIC DNA]</scope>
    <source>
        <tissue evidence="1">Muscle</tissue>
    </source>
</reference>
<organism evidence="1 2">
    <name type="scientific">Portunus trituberculatus</name>
    <name type="common">Swimming crab</name>
    <name type="synonym">Neptunus trituberculatus</name>
    <dbReference type="NCBI Taxonomy" id="210409"/>
    <lineage>
        <taxon>Eukaryota</taxon>
        <taxon>Metazoa</taxon>
        <taxon>Ecdysozoa</taxon>
        <taxon>Arthropoda</taxon>
        <taxon>Crustacea</taxon>
        <taxon>Multicrustacea</taxon>
        <taxon>Malacostraca</taxon>
        <taxon>Eumalacostraca</taxon>
        <taxon>Eucarida</taxon>
        <taxon>Decapoda</taxon>
        <taxon>Pleocyemata</taxon>
        <taxon>Brachyura</taxon>
        <taxon>Eubrachyura</taxon>
        <taxon>Portunoidea</taxon>
        <taxon>Portunidae</taxon>
        <taxon>Portuninae</taxon>
        <taxon>Portunus</taxon>
    </lineage>
</organism>
<keyword evidence="2" id="KW-1185">Reference proteome</keyword>
<evidence type="ECO:0000313" key="1">
    <source>
        <dbReference type="EMBL" id="MPC79174.1"/>
    </source>
</evidence>
<protein>
    <submittedName>
        <fullName evidence="1">Uncharacterized protein</fullName>
    </submittedName>
</protein>
<dbReference type="Proteomes" id="UP000324222">
    <property type="component" value="Unassembled WGS sequence"/>
</dbReference>